<dbReference type="GO" id="GO:0005879">
    <property type="term" value="C:axonemal microtubule"/>
    <property type="evidence" value="ECO:0007669"/>
    <property type="project" value="TreeGrafter"/>
</dbReference>
<feature type="coiled-coil region" evidence="1">
    <location>
        <begin position="74"/>
        <end position="257"/>
    </location>
</feature>
<dbReference type="PANTHER" id="PTHR28663:SF1">
    <property type="entry name" value="CILIA- AND FLAGELLA- ASSOCIATED PROTEIN 210"/>
    <property type="match status" value="1"/>
</dbReference>
<dbReference type="InterPro" id="IPR039986">
    <property type="entry name" value="CFAP210"/>
</dbReference>
<dbReference type="Proteomes" id="UP001187415">
    <property type="component" value="Unassembled WGS sequence"/>
</dbReference>
<accession>A0AA88SAN6</accession>
<evidence type="ECO:0008006" key="4">
    <source>
        <dbReference type="Google" id="ProtNLM"/>
    </source>
</evidence>
<keyword evidence="1" id="KW-0175">Coiled coil</keyword>
<proteinExistence type="predicted"/>
<organism evidence="2 3">
    <name type="scientific">Channa striata</name>
    <name type="common">Snakehead murrel</name>
    <name type="synonym">Ophicephalus striatus</name>
    <dbReference type="NCBI Taxonomy" id="64152"/>
    <lineage>
        <taxon>Eukaryota</taxon>
        <taxon>Metazoa</taxon>
        <taxon>Chordata</taxon>
        <taxon>Craniata</taxon>
        <taxon>Vertebrata</taxon>
        <taxon>Euteleostomi</taxon>
        <taxon>Actinopterygii</taxon>
        <taxon>Neopterygii</taxon>
        <taxon>Teleostei</taxon>
        <taxon>Neoteleostei</taxon>
        <taxon>Acanthomorphata</taxon>
        <taxon>Anabantaria</taxon>
        <taxon>Anabantiformes</taxon>
        <taxon>Channoidei</taxon>
        <taxon>Channidae</taxon>
        <taxon>Channa</taxon>
    </lineage>
</organism>
<dbReference type="AlphaFoldDB" id="A0AA88SAN6"/>
<name>A0AA88SAN6_CHASR</name>
<evidence type="ECO:0000256" key="1">
    <source>
        <dbReference type="SAM" id="Coils"/>
    </source>
</evidence>
<dbReference type="EMBL" id="JAUPFM010000013">
    <property type="protein sequence ID" value="KAK2832744.1"/>
    <property type="molecule type" value="Genomic_DNA"/>
</dbReference>
<comment type="caution">
    <text evidence="2">The sequence shown here is derived from an EMBL/GenBank/DDBJ whole genome shotgun (WGS) entry which is preliminary data.</text>
</comment>
<reference evidence="2" key="1">
    <citation type="submission" date="2023-07" db="EMBL/GenBank/DDBJ databases">
        <title>Chromosome-level Genome Assembly of Striped Snakehead (Channa striata).</title>
        <authorList>
            <person name="Liu H."/>
        </authorList>
    </citation>
    <scope>NUCLEOTIDE SEQUENCE</scope>
    <source>
        <strain evidence="2">Gz</strain>
        <tissue evidence="2">Muscle</tissue>
    </source>
</reference>
<gene>
    <name evidence="2" type="ORF">Q5P01_016633</name>
</gene>
<sequence>MAQIQEVTLSKAEWDRIHSVLNKPKPKVYTRQEVVDRNAQLQFSRAKLKLNKALMGKMHLETKRRREAHEDYLNKSAAEEAETKKQERQNMIERAKYEALQQDHRVRQINRMLQMTSVQDENEALIQLKEEKQKVADEQKRQYEEEMRSVQAEAVKQKQEKANVKQLSSQALATYWVEQMREKQQQREKQMRQEKEEGERNRRLAELQVQEELRNQAQLQAESKKKCSKNLQEHISCGKLQREMEAHKLDVEEEKRKRVELYLEDKIQQKRKEQAEKFRNHQLLIENVSDKLAVKLKEQATATARKEEQTLFQTLVKHDAALAKQQKDKEEKRAAMVKSIAAHRERTIQEKILKEQAEQKSSLDWFEAQKESNRLFHQKQIQKAQKAREDRIKCREDNSILMAEKIKRDKHEAAVRSSDQPAEMEDEILSYIERELCKASDSQRKVPLHLPARTGGHGYLISALKVFSWILFI</sequence>
<protein>
    <recommendedName>
        <fullName evidence="4">Trichohyalin-plectin-homology domain-containing protein</fullName>
    </recommendedName>
</protein>
<evidence type="ECO:0000313" key="3">
    <source>
        <dbReference type="Proteomes" id="UP001187415"/>
    </source>
</evidence>
<keyword evidence="3" id="KW-1185">Reference proteome</keyword>
<evidence type="ECO:0000313" key="2">
    <source>
        <dbReference type="EMBL" id="KAK2832744.1"/>
    </source>
</evidence>
<dbReference type="PANTHER" id="PTHR28663">
    <property type="entry name" value="COILED-COIL DOMAIN-CONTAINING PROTEIN 173"/>
    <property type="match status" value="1"/>
</dbReference>